<dbReference type="InterPro" id="IPR029044">
    <property type="entry name" value="Nucleotide-diphossugar_trans"/>
</dbReference>
<dbReference type="AlphaFoldDB" id="A0A8H7WCU3"/>
<dbReference type="InterPro" id="IPR025877">
    <property type="entry name" value="MobA-like_NTP_Trfase"/>
</dbReference>
<gene>
    <name evidence="2" type="ORF">IFR04_004393</name>
</gene>
<evidence type="ECO:0000313" key="2">
    <source>
        <dbReference type="EMBL" id="KAG4422492.1"/>
    </source>
</evidence>
<sequence>MEYNSDGPVINLLLLLYGHISFAGANVALQPFPDGLLAFEHALQTLHSAVPLADTIYISLQNESQRSQIQFRLDDPGPLFPSHDHADDDPASPHRIPRLEIISNQAGTGESRNNPLNSLLAAHAINPDTKWLVLSCEFPLLPPPALQQLVLEYQDPVTCFVKEDGVSEPLLGIWGSEALEHLRAHIGGRENDEDVLRRAVEELQGKLVTPLREEWIVKPETEEEWERAMMTWREIRGLR</sequence>
<name>A0A8H7WCU3_9HELO</name>
<keyword evidence="3" id="KW-1185">Reference proteome</keyword>
<evidence type="ECO:0000259" key="1">
    <source>
        <dbReference type="Pfam" id="PF12804"/>
    </source>
</evidence>
<dbReference type="GO" id="GO:0016779">
    <property type="term" value="F:nucleotidyltransferase activity"/>
    <property type="evidence" value="ECO:0007669"/>
    <property type="project" value="UniProtKB-ARBA"/>
</dbReference>
<dbReference type="EMBL" id="JAFJYH010000048">
    <property type="protein sequence ID" value="KAG4422492.1"/>
    <property type="molecule type" value="Genomic_DNA"/>
</dbReference>
<dbReference type="OrthoDB" id="20872at2759"/>
<accession>A0A8H7WCU3</accession>
<protein>
    <recommendedName>
        <fullName evidence="1">MobA-like NTP transferase domain-containing protein</fullName>
    </recommendedName>
</protein>
<evidence type="ECO:0000313" key="3">
    <source>
        <dbReference type="Proteomes" id="UP000664132"/>
    </source>
</evidence>
<reference evidence="2" key="1">
    <citation type="submission" date="2021-02" db="EMBL/GenBank/DDBJ databases">
        <title>Genome sequence Cadophora malorum strain M34.</title>
        <authorList>
            <person name="Stefanovic E."/>
            <person name="Vu D."/>
            <person name="Scully C."/>
            <person name="Dijksterhuis J."/>
            <person name="Roader J."/>
            <person name="Houbraken J."/>
        </authorList>
    </citation>
    <scope>NUCLEOTIDE SEQUENCE</scope>
    <source>
        <strain evidence="2">M34</strain>
    </source>
</reference>
<dbReference type="Gene3D" id="3.90.550.10">
    <property type="entry name" value="Spore Coat Polysaccharide Biosynthesis Protein SpsA, Chain A"/>
    <property type="match status" value="1"/>
</dbReference>
<feature type="domain" description="MobA-like NTP transferase" evidence="1">
    <location>
        <begin position="29"/>
        <end position="198"/>
    </location>
</feature>
<organism evidence="2 3">
    <name type="scientific">Cadophora malorum</name>
    <dbReference type="NCBI Taxonomy" id="108018"/>
    <lineage>
        <taxon>Eukaryota</taxon>
        <taxon>Fungi</taxon>
        <taxon>Dikarya</taxon>
        <taxon>Ascomycota</taxon>
        <taxon>Pezizomycotina</taxon>
        <taxon>Leotiomycetes</taxon>
        <taxon>Helotiales</taxon>
        <taxon>Ploettnerulaceae</taxon>
        <taxon>Cadophora</taxon>
    </lineage>
</organism>
<comment type="caution">
    <text evidence="2">The sequence shown here is derived from an EMBL/GenBank/DDBJ whole genome shotgun (WGS) entry which is preliminary data.</text>
</comment>
<dbReference type="Proteomes" id="UP000664132">
    <property type="component" value="Unassembled WGS sequence"/>
</dbReference>
<dbReference type="Pfam" id="PF12804">
    <property type="entry name" value="NTP_transf_3"/>
    <property type="match status" value="1"/>
</dbReference>
<proteinExistence type="predicted"/>